<evidence type="ECO:0000256" key="11">
    <source>
        <dbReference type="PROSITE-ProRule" id="PRU00175"/>
    </source>
</evidence>
<dbReference type="EMBL" id="HBGY01010883">
    <property type="protein sequence ID" value="CAD9569433.1"/>
    <property type="molecule type" value="Transcribed_RNA"/>
</dbReference>
<gene>
    <name evidence="14" type="ORF">LDAN0321_LOCUS6874</name>
</gene>
<dbReference type="Gene3D" id="3.30.40.10">
    <property type="entry name" value="Zinc/RING finger domain, C3HC4 (zinc finger)"/>
    <property type="match status" value="1"/>
</dbReference>
<feature type="transmembrane region" description="Helical" evidence="12">
    <location>
        <begin position="6"/>
        <end position="27"/>
    </location>
</feature>
<keyword evidence="4 12" id="KW-0812">Transmembrane</keyword>
<evidence type="ECO:0000256" key="12">
    <source>
        <dbReference type="SAM" id="Phobius"/>
    </source>
</evidence>
<keyword evidence="8" id="KW-0862">Zinc</keyword>
<keyword evidence="7" id="KW-0833">Ubl conjugation pathway</keyword>
<organism evidence="14">
    <name type="scientific">Leptocylindrus danicus</name>
    <dbReference type="NCBI Taxonomy" id="163516"/>
    <lineage>
        <taxon>Eukaryota</taxon>
        <taxon>Sar</taxon>
        <taxon>Stramenopiles</taxon>
        <taxon>Ochrophyta</taxon>
        <taxon>Bacillariophyta</taxon>
        <taxon>Coscinodiscophyceae</taxon>
        <taxon>Chaetocerotophycidae</taxon>
        <taxon>Leptocylindrales</taxon>
        <taxon>Leptocylindraceae</taxon>
        <taxon>Leptocylindrus</taxon>
    </lineage>
</organism>
<keyword evidence="3" id="KW-0808">Transferase</keyword>
<dbReference type="GO" id="GO:0016740">
    <property type="term" value="F:transferase activity"/>
    <property type="evidence" value="ECO:0007669"/>
    <property type="project" value="UniProtKB-KW"/>
</dbReference>
<evidence type="ECO:0000256" key="4">
    <source>
        <dbReference type="ARBA" id="ARBA00022692"/>
    </source>
</evidence>
<feature type="domain" description="RING-type" evidence="13">
    <location>
        <begin position="173"/>
        <end position="219"/>
    </location>
</feature>
<keyword evidence="6 11" id="KW-0863">Zinc-finger</keyword>
<reference evidence="14" key="1">
    <citation type="submission" date="2021-01" db="EMBL/GenBank/DDBJ databases">
        <authorList>
            <person name="Corre E."/>
            <person name="Pelletier E."/>
            <person name="Niang G."/>
            <person name="Scheremetjew M."/>
            <person name="Finn R."/>
            <person name="Kale V."/>
            <person name="Holt S."/>
            <person name="Cochrane G."/>
            <person name="Meng A."/>
            <person name="Brown T."/>
            <person name="Cohen L."/>
        </authorList>
    </citation>
    <scope>NUCLEOTIDE SEQUENCE</scope>
    <source>
        <strain evidence="14">B650</strain>
    </source>
</reference>
<evidence type="ECO:0000256" key="3">
    <source>
        <dbReference type="ARBA" id="ARBA00022679"/>
    </source>
</evidence>
<evidence type="ECO:0000256" key="5">
    <source>
        <dbReference type="ARBA" id="ARBA00022723"/>
    </source>
</evidence>
<protein>
    <recommendedName>
        <fullName evidence="13">RING-type domain-containing protein</fullName>
    </recommendedName>
</protein>
<dbReference type="GO" id="GO:0008270">
    <property type="term" value="F:zinc ion binding"/>
    <property type="evidence" value="ECO:0007669"/>
    <property type="project" value="UniProtKB-KW"/>
</dbReference>
<keyword evidence="5" id="KW-0479">Metal-binding</keyword>
<dbReference type="PANTHER" id="PTHR45768:SF18">
    <property type="entry name" value="RING-H2 FINGER PROTEIN ATL47-RELATED"/>
    <property type="match status" value="1"/>
</dbReference>
<evidence type="ECO:0000256" key="1">
    <source>
        <dbReference type="ARBA" id="ARBA00004167"/>
    </source>
</evidence>
<dbReference type="InterPro" id="IPR001841">
    <property type="entry name" value="Znf_RING"/>
</dbReference>
<evidence type="ECO:0000259" key="13">
    <source>
        <dbReference type="PROSITE" id="PS50089"/>
    </source>
</evidence>
<keyword evidence="10 12" id="KW-0472">Membrane</keyword>
<name>A0A7S2K8F7_9STRA</name>
<comment type="pathway">
    <text evidence="2">Protein modification; protein ubiquitination.</text>
</comment>
<dbReference type="Pfam" id="PF13639">
    <property type="entry name" value="zf-RING_2"/>
    <property type="match status" value="1"/>
</dbReference>
<comment type="subcellular location">
    <subcellularLocation>
        <location evidence="1">Membrane</location>
        <topology evidence="1">Single-pass membrane protein</topology>
    </subcellularLocation>
</comment>
<dbReference type="InterPro" id="IPR013083">
    <property type="entry name" value="Znf_RING/FYVE/PHD"/>
</dbReference>
<evidence type="ECO:0000256" key="10">
    <source>
        <dbReference type="ARBA" id="ARBA00023136"/>
    </source>
</evidence>
<keyword evidence="9 12" id="KW-1133">Transmembrane helix</keyword>
<sequence length="251" mass="28318">MAVNNIWEPVLLISGLILASFCVYFCFRKIEQVCMEKKLQRLALIQQEHSSSYFDPVTDAFHRNVPESDIEHCKMIHRAFRNHTMKVQEADFYDNISNNEGTGCGNCIDVEIGVKTRVGSRESECVECYLVPAAQSSDDANNMDLSIGGTISLPVNEMALPVKSGGRRVSNTCTICLCEYGVNDKLVWSSNILCKHAFHAKCIGTWFVRKKTPFCPICRRCFFDGAELEQAGFSCSEAYKLPLSMHEFREI</sequence>
<accession>A0A7S2K8F7</accession>
<evidence type="ECO:0000256" key="6">
    <source>
        <dbReference type="ARBA" id="ARBA00022771"/>
    </source>
</evidence>
<dbReference type="SMART" id="SM00184">
    <property type="entry name" value="RING"/>
    <property type="match status" value="1"/>
</dbReference>
<dbReference type="SUPFAM" id="SSF57850">
    <property type="entry name" value="RING/U-box"/>
    <property type="match status" value="1"/>
</dbReference>
<dbReference type="GO" id="GO:0016020">
    <property type="term" value="C:membrane"/>
    <property type="evidence" value="ECO:0007669"/>
    <property type="project" value="UniProtKB-SubCell"/>
</dbReference>
<evidence type="ECO:0000256" key="8">
    <source>
        <dbReference type="ARBA" id="ARBA00022833"/>
    </source>
</evidence>
<evidence type="ECO:0000313" key="14">
    <source>
        <dbReference type="EMBL" id="CAD9569433.1"/>
    </source>
</evidence>
<evidence type="ECO:0000256" key="2">
    <source>
        <dbReference type="ARBA" id="ARBA00004906"/>
    </source>
</evidence>
<evidence type="ECO:0000256" key="9">
    <source>
        <dbReference type="ARBA" id="ARBA00022989"/>
    </source>
</evidence>
<dbReference type="AlphaFoldDB" id="A0A7S2K8F7"/>
<dbReference type="PANTHER" id="PTHR45768">
    <property type="entry name" value="E3 UBIQUITIN-PROTEIN LIGASE RNF13-LIKE"/>
    <property type="match status" value="1"/>
</dbReference>
<evidence type="ECO:0000256" key="7">
    <source>
        <dbReference type="ARBA" id="ARBA00022786"/>
    </source>
</evidence>
<dbReference type="PROSITE" id="PS50089">
    <property type="entry name" value="ZF_RING_2"/>
    <property type="match status" value="1"/>
</dbReference>
<proteinExistence type="predicted"/>